<dbReference type="EMBL" id="JBEUOH010000019">
    <property type="protein sequence ID" value="KAL0869970.1"/>
    <property type="molecule type" value="Genomic_DNA"/>
</dbReference>
<evidence type="ECO:0000313" key="2">
    <source>
        <dbReference type="EMBL" id="KAL0869970.1"/>
    </source>
</evidence>
<comment type="caution">
    <text evidence="2">The sequence shown here is derived from an EMBL/GenBank/DDBJ whole genome shotgun (WGS) entry which is preliminary data.</text>
</comment>
<organism evidence="2 3">
    <name type="scientific">Loxostege sticticalis</name>
    <name type="common">Beet webworm moth</name>
    <dbReference type="NCBI Taxonomy" id="481309"/>
    <lineage>
        <taxon>Eukaryota</taxon>
        <taxon>Metazoa</taxon>
        <taxon>Ecdysozoa</taxon>
        <taxon>Arthropoda</taxon>
        <taxon>Hexapoda</taxon>
        <taxon>Insecta</taxon>
        <taxon>Pterygota</taxon>
        <taxon>Neoptera</taxon>
        <taxon>Endopterygota</taxon>
        <taxon>Lepidoptera</taxon>
        <taxon>Glossata</taxon>
        <taxon>Ditrysia</taxon>
        <taxon>Pyraloidea</taxon>
        <taxon>Crambidae</taxon>
        <taxon>Pyraustinae</taxon>
        <taxon>Loxostege</taxon>
    </lineage>
</organism>
<feature type="chain" id="PRO_5046972118" evidence="1">
    <location>
        <begin position="19"/>
        <end position="116"/>
    </location>
</feature>
<keyword evidence="1" id="KW-0732">Signal</keyword>
<sequence length="116" mass="11827">MNTLTCAFVLMCASLAASYPYPDSQPELVQPVLAEAVPVQTAAVEESLEPQESAWGGGYRKFGGFGGFGGYRHGYGGGFGHGIGHGFRPRFGHGFGGGFGGFAVGGIAAGGFGYGR</sequence>
<name>A0ABR3HHT0_LOXSC</name>
<proteinExistence type="predicted"/>
<gene>
    <name evidence="2" type="ORF">ABMA27_006159</name>
</gene>
<evidence type="ECO:0000256" key="1">
    <source>
        <dbReference type="SAM" id="SignalP"/>
    </source>
</evidence>
<evidence type="ECO:0000313" key="3">
    <source>
        <dbReference type="Proteomes" id="UP001549920"/>
    </source>
</evidence>
<accession>A0ABR3HHT0</accession>
<keyword evidence="3" id="KW-1185">Reference proteome</keyword>
<feature type="signal peptide" evidence="1">
    <location>
        <begin position="1"/>
        <end position="18"/>
    </location>
</feature>
<protein>
    <submittedName>
        <fullName evidence="2">Uncharacterized protein</fullName>
    </submittedName>
</protein>
<dbReference type="Proteomes" id="UP001549920">
    <property type="component" value="Unassembled WGS sequence"/>
</dbReference>
<reference evidence="2 3" key="1">
    <citation type="submission" date="2024-06" db="EMBL/GenBank/DDBJ databases">
        <title>A chromosome-level genome assembly of beet webworm, Loxostege sticticalis.</title>
        <authorList>
            <person name="Zhang Y."/>
        </authorList>
    </citation>
    <scope>NUCLEOTIDE SEQUENCE [LARGE SCALE GENOMIC DNA]</scope>
    <source>
        <strain evidence="2">AQ026</strain>
        <tissue evidence="2">Whole body</tissue>
    </source>
</reference>